<dbReference type="PANTHER" id="PTHR48100:SF61">
    <property type="entry name" value="PHOSPHOGLYCERATE MUTASE"/>
    <property type="match status" value="1"/>
</dbReference>
<accession>A0A9K3LQH3</accession>
<dbReference type="InterPro" id="IPR050275">
    <property type="entry name" value="PGM_Phosphatase"/>
</dbReference>
<evidence type="ECO:0000313" key="2">
    <source>
        <dbReference type="Proteomes" id="UP000693970"/>
    </source>
</evidence>
<gene>
    <name evidence="1" type="ORF">IV203_028724</name>
</gene>
<comment type="caution">
    <text evidence="1">The sequence shown here is derived from an EMBL/GenBank/DDBJ whole genome shotgun (WGS) entry which is preliminary data.</text>
</comment>
<dbReference type="PANTHER" id="PTHR48100">
    <property type="entry name" value="BROAD-SPECIFICITY PHOSPHATASE YOR283W-RELATED"/>
    <property type="match status" value="1"/>
</dbReference>
<dbReference type="Pfam" id="PF00300">
    <property type="entry name" value="His_Phos_1"/>
    <property type="match status" value="1"/>
</dbReference>
<reference evidence="1" key="1">
    <citation type="journal article" date="2021" name="Sci. Rep.">
        <title>Diploid genomic architecture of Nitzschia inconspicua, an elite biomass production diatom.</title>
        <authorList>
            <person name="Oliver A."/>
            <person name="Podell S."/>
            <person name="Pinowska A."/>
            <person name="Traller J.C."/>
            <person name="Smith S.R."/>
            <person name="McClure R."/>
            <person name="Beliaev A."/>
            <person name="Bohutskyi P."/>
            <person name="Hill E.A."/>
            <person name="Rabines A."/>
            <person name="Zheng H."/>
            <person name="Allen L.Z."/>
            <person name="Kuo A."/>
            <person name="Grigoriev I.V."/>
            <person name="Allen A.E."/>
            <person name="Hazlebeck D."/>
            <person name="Allen E.E."/>
        </authorList>
    </citation>
    <scope>NUCLEOTIDE SEQUENCE</scope>
    <source>
        <strain evidence="1">Hildebrandi</strain>
    </source>
</reference>
<reference evidence="1" key="2">
    <citation type="submission" date="2021-04" db="EMBL/GenBank/DDBJ databases">
        <authorList>
            <person name="Podell S."/>
        </authorList>
    </citation>
    <scope>NUCLEOTIDE SEQUENCE</scope>
    <source>
        <strain evidence="1">Hildebrandi</strain>
    </source>
</reference>
<protein>
    <submittedName>
        <fullName evidence="1">Histidine phosphatase superfamily branch 1 protein</fullName>
    </submittedName>
</protein>
<organism evidence="1 2">
    <name type="scientific">Nitzschia inconspicua</name>
    <dbReference type="NCBI Taxonomy" id="303405"/>
    <lineage>
        <taxon>Eukaryota</taxon>
        <taxon>Sar</taxon>
        <taxon>Stramenopiles</taxon>
        <taxon>Ochrophyta</taxon>
        <taxon>Bacillariophyta</taxon>
        <taxon>Bacillariophyceae</taxon>
        <taxon>Bacillariophycidae</taxon>
        <taxon>Bacillariales</taxon>
        <taxon>Bacillariaceae</taxon>
        <taxon>Nitzschia</taxon>
    </lineage>
</organism>
<evidence type="ECO:0000313" key="1">
    <source>
        <dbReference type="EMBL" id="KAG7366054.1"/>
    </source>
</evidence>
<sequence>MASNESTTPSMTATAVSIKPPKTVYLIRHAESEENRRIAALSRTFKTLGRFSLPKSADVYASTELLHVQGQVDSNVSEIGAKQISHMKHKLQQDDFVVSSGIQLVVHSPLLRARQTSEGMLGCLTAASADHDGQLSDLKAESVKRVVQTNLLLEKTPSEWTPLYYAGFIQRIQDFEKWLWDQEEETVALVGHSQFFKAMLGLNFKFGNCEVWKVTFDPSKVAKESGVVSATTIDAAQDEKKEDFTANLSHGNEWKLPPQWTNLEKKYTCDVASSSKTI</sequence>
<keyword evidence="2" id="KW-1185">Reference proteome</keyword>
<dbReference type="CDD" id="cd07067">
    <property type="entry name" value="HP_PGM_like"/>
    <property type="match status" value="1"/>
</dbReference>
<dbReference type="Proteomes" id="UP000693970">
    <property type="component" value="Unassembled WGS sequence"/>
</dbReference>
<proteinExistence type="predicted"/>
<dbReference type="OrthoDB" id="496981at2759"/>
<dbReference type="EMBL" id="JAGRRH010000007">
    <property type="protein sequence ID" value="KAG7366054.1"/>
    <property type="molecule type" value="Genomic_DNA"/>
</dbReference>
<dbReference type="AlphaFoldDB" id="A0A9K3LQH3"/>
<dbReference type="GO" id="GO:0016791">
    <property type="term" value="F:phosphatase activity"/>
    <property type="evidence" value="ECO:0007669"/>
    <property type="project" value="TreeGrafter"/>
</dbReference>
<dbReference type="GO" id="GO:0005737">
    <property type="term" value="C:cytoplasm"/>
    <property type="evidence" value="ECO:0007669"/>
    <property type="project" value="TreeGrafter"/>
</dbReference>
<name>A0A9K3LQH3_9STRA</name>
<dbReference type="InterPro" id="IPR013078">
    <property type="entry name" value="His_Pase_superF_clade-1"/>
</dbReference>